<protein>
    <submittedName>
        <fullName evidence="4">3-oxoacyl-[acyl-carrier protein] reductase</fullName>
        <ecNumber evidence="4">1.1.1.100</ecNumber>
    </submittedName>
</protein>
<dbReference type="Pfam" id="PF13561">
    <property type="entry name" value="adh_short_C2"/>
    <property type="match status" value="1"/>
</dbReference>
<dbReference type="NCBIfam" id="NF005559">
    <property type="entry name" value="PRK07231.1"/>
    <property type="match status" value="1"/>
</dbReference>
<dbReference type="STRING" id="631454.N177_1897"/>
<feature type="domain" description="Ketoreductase" evidence="3">
    <location>
        <begin position="5"/>
        <end position="184"/>
    </location>
</feature>
<dbReference type="PROSITE" id="PS00061">
    <property type="entry name" value="ADH_SHORT"/>
    <property type="match status" value="1"/>
</dbReference>
<reference evidence="4 5" key="1">
    <citation type="journal article" date="2014" name="Genome Announc.">
        <title>Draft Genome Sequence of Lutibaculum baratangense Strain AMV1T, Isolated from a Mud Volcano in Andamans, India.</title>
        <authorList>
            <person name="Singh A."/>
            <person name="Sreenivas A."/>
            <person name="Sathyanarayana Reddy G."/>
            <person name="Pinnaka A.K."/>
            <person name="Shivaji S."/>
        </authorList>
    </citation>
    <scope>NUCLEOTIDE SEQUENCE [LARGE SCALE GENOMIC DNA]</scope>
    <source>
        <strain evidence="4 5">AMV1</strain>
    </source>
</reference>
<dbReference type="Gene3D" id="3.40.50.720">
    <property type="entry name" value="NAD(P)-binding Rossmann-like Domain"/>
    <property type="match status" value="1"/>
</dbReference>
<organism evidence="4 5">
    <name type="scientific">Lutibaculum baratangense AMV1</name>
    <dbReference type="NCBI Taxonomy" id="631454"/>
    <lineage>
        <taxon>Bacteria</taxon>
        <taxon>Pseudomonadati</taxon>
        <taxon>Pseudomonadota</taxon>
        <taxon>Alphaproteobacteria</taxon>
        <taxon>Hyphomicrobiales</taxon>
        <taxon>Tepidamorphaceae</taxon>
        <taxon>Lutibaculum</taxon>
    </lineage>
</organism>
<evidence type="ECO:0000313" key="4">
    <source>
        <dbReference type="EMBL" id="ESR25225.1"/>
    </source>
</evidence>
<evidence type="ECO:0000259" key="3">
    <source>
        <dbReference type="SMART" id="SM00822"/>
    </source>
</evidence>
<evidence type="ECO:0000256" key="2">
    <source>
        <dbReference type="ARBA" id="ARBA00023002"/>
    </source>
</evidence>
<evidence type="ECO:0000256" key="1">
    <source>
        <dbReference type="ARBA" id="ARBA00006484"/>
    </source>
</evidence>
<dbReference type="RefSeq" id="WP_023432037.1">
    <property type="nucleotide sequence ID" value="NZ_AWXZ01000024.1"/>
</dbReference>
<dbReference type="AlphaFoldDB" id="V4RPV7"/>
<dbReference type="InterPro" id="IPR020904">
    <property type="entry name" value="Sc_DH/Rdtase_CS"/>
</dbReference>
<dbReference type="InterPro" id="IPR036291">
    <property type="entry name" value="NAD(P)-bd_dom_sf"/>
</dbReference>
<keyword evidence="5" id="KW-1185">Reference proteome</keyword>
<dbReference type="PANTHER" id="PTHR42760">
    <property type="entry name" value="SHORT-CHAIN DEHYDROGENASES/REDUCTASES FAMILY MEMBER"/>
    <property type="match status" value="1"/>
</dbReference>
<comment type="similarity">
    <text evidence="1">Belongs to the short-chain dehydrogenases/reductases (SDR) family.</text>
</comment>
<accession>V4RPV7</accession>
<comment type="caution">
    <text evidence="4">The sequence shown here is derived from an EMBL/GenBank/DDBJ whole genome shotgun (WGS) entry which is preliminary data.</text>
</comment>
<proteinExistence type="inferred from homology"/>
<dbReference type="GO" id="GO:0006633">
    <property type="term" value="P:fatty acid biosynthetic process"/>
    <property type="evidence" value="ECO:0007669"/>
    <property type="project" value="TreeGrafter"/>
</dbReference>
<gene>
    <name evidence="4" type="ORF">N177_1897</name>
</gene>
<dbReference type="InterPro" id="IPR057326">
    <property type="entry name" value="KR_dom"/>
</dbReference>
<dbReference type="PRINTS" id="PR00081">
    <property type="entry name" value="GDHRDH"/>
</dbReference>
<dbReference type="CDD" id="cd05233">
    <property type="entry name" value="SDR_c"/>
    <property type="match status" value="1"/>
</dbReference>
<dbReference type="EMBL" id="AWXZ01000024">
    <property type="protein sequence ID" value="ESR25225.1"/>
    <property type="molecule type" value="Genomic_DNA"/>
</dbReference>
<dbReference type="PRINTS" id="PR00080">
    <property type="entry name" value="SDRFAMILY"/>
</dbReference>
<dbReference type="EC" id="1.1.1.100" evidence="4"/>
<sequence length="253" mass="26690">MLDGRVALVTGGGQGLGEAFARELAAQGCRIIVADINAKTAGSVADSIRAGGSEAIAIQVDISRVDMIEAMAKISIEHFGAVDILVNSAGIFDVVSIDDTTEEIWDRGLDINLKGLFFCIRALAPLMRERRYGKIINMTSIAGLGGFLNCPAYCASKGGIVNLTKAVACELAPYGITVNAVAPGPVETPINNVFEFDNPKGDAHRAFLRERTPSRVDFYKPADIVGTVIYLASPASDAVTGVTIPVDGGWCAW</sequence>
<name>V4RPV7_9HYPH</name>
<dbReference type="GO" id="GO:0004316">
    <property type="term" value="F:3-oxoacyl-[acyl-carrier-protein] reductase (NADPH) activity"/>
    <property type="evidence" value="ECO:0007669"/>
    <property type="project" value="UniProtKB-EC"/>
</dbReference>
<dbReference type="FunFam" id="3.40.50.720:FF:000084">
    <property type="entry name" value="Short-chain dehydrogenase reductase"/>
    <property type="match status" value="1"/>
</dbReference>
<dbReference type="PATRIC" id="fig|631454.5.peg.1875"/>
<dbReference type="PANTHER" id="PTHR42760:SF133">
    <property type="entry name" value="3-OXOACYL-[ACYL-CARRIER-PROTEIN] REDUCTASE"/>
    <property type="match status" value="1"/>
</dbReference>
<dbReference type="eggNOG" id="COG1028">
    <property type="taxonomic scope" value="Bacteria"/>
</dbReference>
<dbReference type="InterPro" id="IPR002347">
    <property type="entry name" value="SDR_fam"/>
</dbReference>
<dbReference type="GO" id="GO:0048038">
    <property type="term" value="F:quinone binding"/>
    <property type="evidence" value="ECO:0007669"/>
    <property type="project" value="TreeGrafter"/>
</dbReference>
<dbReference type="SUPFAM" id="SSF51735">
    <property type="entry name" value="NAD(P)-binding Rossmann-fold domains"/>
    <property type="match status" value="1"/>
</dbReference>
<evidence type="ECO:0000313" key="5">
    <source>
        <dbReference type="Proteomes" id="UP000017819"/>
    </source>
</evidence>
<dbReference type="SMART" id="SM00822">
    <property type="entry name" value="PKS_KR"/>
    <property type="match status" value="1"/>
</dbReference>
<keyword evidence="2 4" id="KW-0560">Oxidoreductase</keyword>
<dbReference type="OrthoDB" id="9812986at2"/>
<dbReference type="Proteomes" id="UP000017819">
    <property type="component" value="Unassembled WGS sequence"/>
</dbReference>